<comment type="caution">
    <text evidence="1">The sequence shown here is derived from an EMBL/GenBank/DDBJ whole genome shotgun (WGS) entry which is preliminary data.</text>
</comment>
<organism evidence="1 2">
    <name type="scientific">Clostridium sporogenes</name>
    <dbReference type="NCBI Taxonomy" id="1509"/>
    <lineage>
        <taxon>Bacteria</taxon>
        <taxon>Bacillati</taxon>
        <taxon>Bacillota</taxon>
        <taxon>Clostridia</taxon>
        <taxon>Eubacteriales</taxon>
        <taxon>Clostridiaceae</taxon>
        <taxon>Clostridium</taxon>
    </lineage>
</organism>
<sequence>MKSKAKTNSISSTNKSTFNISEIKPRIRHIIGYPKNNSDKSDGLLGLLFKFNIIVIGRIREINEIIKNIPSLVKFFLLISKTI</sequence>
<gene>
    <name evidence="1" type="ORF">P9J83_13290</name>
</gene>
<dbReference type="EMBL" id="JARUIS010000021">
    <property type="protein sequence ID" value="MDS1004466.1"/>
    <property type="molecule type" value="Genomic_DNA"/>
</dbReference>
<evidence type="ECO:0000313" key="1">
    <source>
        <dbReference type="EMBL" id="MDS1004466.1"/>
    </source>
</evidence>
<protein>
    <submittedName>
        <fullName evidence="1">Uncharacterized protein</fullName>
    </submittedName>
</protein>
<accession>A0AAE4FLM0</accession>
<dbReference type="Proteomes" id="UP001182303">
    <property type="component" value="Unassembled WGS sequence"/>
</dbReference>
<reference evidence="1" key="1">
    <citation type="submission" date="2023-04" db="EMBL/GenBank/DDBJ databases">
        <title>Assessment of the microbiological origin of a defect in Grana Padano cheese.</title>
        <authorList>
            <person name="Zago M."/>
            <person name="Rossetti L."/>
            <person name="Bonvini B."/>
            <person name="Carminati D."/>
            <person name="Giraffa G."/>
        </authorList>
    </citation>
    <scope>NUCLEOTIDE SEQUENCE</scope>
    <source>
        <strain evidence="1">4990</strain>
    </source>
</reference>
<dbReference type="RefSeq" id="WP_310944029.1">
    <property type="nucleotide sequence ID" value="NZ_JARUIS010000021.1"/>
</dbReference>
<proteinExistence type="predicted"/>
<dbReference type="AlphaFoldDB" id="A0AAE4FLM0"/>
<evidence type="ECO:0000313" key="2">
    <source>
        <dbReference type="Proteomes" id="UP001182303"/>
    </source>
</evidence>
<name>A0AAE4FLM0_CLOSG</name>